<dbReference type="OrthoDB" id="9765597at2"/>
<dbReference type="PRINTS" id="PR00260">
    <property type="entry name" value="CHEMTRNSDUCR"/>
</dbReference>
<dbReference type="InterPro" id="IPR004090">
    <property type="entry name" value="Chemotax_Me-accpt_rcpt"/>
</dbReference>
<dbReference type="Pfam" id="PF00015">
    <property type="entry name" value="MCPsignal"/>
    <property type="match status" value="1"/>
</dbReference>
<dbReference type="AlphaFoldDB" id="A0A1C0B847"/>
<protein>
    <submittedName>
        <fullName evidence="6 7">Chemotaxis protein</fullName>
    </submittedName>
</protein>
<evidence type="ECO:0000313" key="7">
    <source>
        <dbReference type="EMBL" id="TLS73090.1"/>
    </source>
</evidence>
<proteinExistence type="inferred from homology"/>
<keyword evidence="1 3" id="KW-0807">Transducer</keyword>
<accession>A0A1C0B847</accession>
<keyword evidence="4" id="KW-0175">Coiled coil</keyword>
<feature type="domain" description="Methyl-accepting transducer" evidence="5">
    <location>
        <begin position="153"/>
        <end position="287"/>
    </location>
</feature>
<dbReference type="STRING" id="544718.AAX25_00314"/>
<evidence type="ECO:0000313" key="9">
    <source>
        <dbReference type="Proteomes" id="UP000308001"/>
    </source>
</evidence>
<dbReference type="RefSeq" id="WP_066185724.1">
    <property type="nucleotide sequence ID" value="NZ_LCUJ01000002.1"/>
</dbReference>
<reference evidence="8" key="1">
    <citation type="submission" date="2015-05" db="EMBL/GenBank/DDBJ databases">
        <authorList>
            <person name="Rovetto F."/>
            <person name="Cocolin L."/>
            <person name="Illeghems K."/>
            <person name="Van Nieuwerburgh F."/>
            <person name="Houf K."/>
        </authorList>
    </citation>
    <scope>NUCLEOTIDE SEQUENCE [LARGE SCALE GENOMIC DNA]</scope>
    <source>
        <strain evidence="8">DU22</strain>
    </source>
</reference>
<evidence type="ECO:0000259" key="5">
    <source>
        <dbReference type="PROSITE" id="PS50111"/>
    </source>
</evidence>
<evidence type="ECO:0000256" key="3">
    <source>
        <dbReference type="PROSITE-ProRule" id="PRU00284"/>
    </source>
</evidence>
<dbReference type="PATRIC" id="fig|544718.51.peg.752"/>
<dbReference type="GO" id="GO:0016020">
    <property type="term" value="C:membrane"/>
    <property type="evidence" value="ECO:0007669"/>
    <property type="project" value="InterPro"/>
</dbReference>
<evidence type="ECO:0000256" key="4">
    <source>
        <dbReference type="SAM" id="Coils"/>
    </source>
</evidence>
<dbReference type="Gene3D" id="1.20.120.30">
    <property type="entry name" value="Aspartate receptor, ligand-binding domain"/>
    <property type="match status" value="1"/>
</dbReference>
<evidence type="ECO:0000256" key="2">
    <source>
        <dbReference type="ARBA" id="ARBA00029447"/>
    </source>
</evidence>
<feature type="coiled-coil region" evidence="4">
    <location>
        <begin position="5"/>
        <end position="32"/>
    </location>
</feature>
<name>A0A1C0B847_9BACT</name>
<evidence type="ECO:0000313" key="8">
    <source>
        <dbReference type="Proteomes" id="UP000093281"/>
    </source>
</evidence>
<dbReference type="SUPFAM" id="SSF58104">
    <property type="entry name" value="Methyl-accepting chemotaxis protein (MCP) signaling domain"/>
    <property type="match status" value="1"/>
</dbReference>
<comment type="caution">
    <text evidence="6">The sequence shown here is derived from an EMBL/GenBank/DDBJ whole genome shotgun (WGS) entry which is preliminary data.</text>
</comment>
<gene>
    <name evidence="6" type="primary">tap_6</name>
    <name evidence="6" type="ORF">AAX29_00771</name>
    <name evidence="7" type="ORF">FE246_01000</name>
</gene>
<sequence length="467" mass="52643">MFFGNKEKDEKIRGLETELRALKTQLLKKDEDFAYQIKEQERHFLDTLNKKDKEIELFKQIASFSHEEGKVVFDEKDKTFFANAVTKSNLDNFSPIIEAIKEGRDRLILAECEAEMFIKKHNNFTIVALRKTSIHDNKEGGLLARHSKNMTKSLSDTQKTYLELLDELQGMQKESRETAVGSTNGLDLTKDIVLDTENLYKEIAKENNVVDSLVSKSKDIAQVINLIQEIAFQTNILSLNAAVEAATAGEAGKGFAVVAQEVRNLASRSADAAKQIKEVVNSIQEETLRIKDSSDIVSQVVDETKTRIDTLNGLMHTFQKNSNRAVYEVESISNKIFINLAKLDHVIYKNNLYQLIFGNENGFKAVDHTQCRLGQWYNTGLGKQEFSFTASYRGLDNPHAVVHKEANILAKECSGGKISCSKELIEDKIKLVEDASENVFIYLDRILEEKNDAVMKEAAVKLFAKGS</sequence>
<dbReference type="SMART" id="SM00283">
    <property type="entry name" value="MA"/>
    <property type="match status" value="1"/>
</dbReference>
<dbReference type="Proteomes" id="UP000308001">
    <property type="component" value="Unassembled WGS sequence"/>
</dbReference>
<reference evidence="7 9" key="3">
    <citation type="submission" date="2019-05" db="EMBL/GenBank/DDBJ databases">
        <title>Arcobacter cibarius and Arcobacter thereius providing challenges in identification an antibiotic susceptibility and Quinolone resistance.</title>
        <authorList>
            <person name="Busch A."/>
            <person name="Hanel I."/>
            <person name="Hotzel H."/>
            <person name="Tomaso H."/>
        </authorList>
    </citation>
    <scope>NUCLEOTIDE SEQUENCE [LARGE SCALE GENOMIC DNA]</scope>
    <source>
        <strain evidence="7 9">17CS1191_2</strain>
    </source>
</reference>
<reference evidence="6" key="2">
    <citation type="submission" date="2015-05" db="EMBL/GenBank/DDBJ databases">
        <authorList>
            <person name="Wang D.B."/>
            <person name="Wang M."/>
        </authorList>
    </citation>
    <scope>NUCLEOTIDE SEQUENCE [LARGE SCALE GENOMIC DNA]</scope>
    <source>
        <strain evidence="6">DU22</strain>
    </source>
</reference>
<evidence type="ECO:0000313" key="6">
    <source>
        <dbReference type="EMBL" id="OCL99721.1"/>
    </source>
</evidence>
<dbReference type="GO" id="GO:0004888">
    <property type="term" value="F:transmembrane signaling receptor activity"/>
    <property type="evidence" value="ECO:0007669"/>
    <property type="project" value="InterPro"/>
</dbReference>
<dbReference type="InterPro" id="IPR004089">
    <property type="entry name" value="MCPsignal_dom"/>
</dbReference>
<evidence type="ECO:0000256" key="1">
    <source>
        <dbReference type="ARBA" id="ARBA00023224"/>
    </source>
</evidence>
<dbReference type="PANTHER" id="PTHR32089">
    <property type="entry name" value="METHYL-ACCEPTING CHEMOTAXIS PROTEIN MCPB"/>
    <property type="match status" value="1"/>
</dbReference>
<dbReference type="EMBL" id="VBUF01000001">
    <property type="protein sequence ID" value="TLS73090.1"/>
    <property type="molecule type" value="Genomic_DNA"/>
</dbReference>
<dbReference type="Pfam" id="PF13682">
    <property type="entry name" value="CZB"/>
    <property type="match status" value="1"/>
</dbReference>
<dbReference type="Proteomes" id="UP000093281">
    <property type="component" value="Unassembled WGS sequence"/>
</dbReference>
<dbReference type="Gene3D" id="6.10.250.3200">
    <property type="match status" value="1"/>
</dbReference>
<dbReference type="GO" id="GO:0007165">
    <property type="term" value="P:signal transduction"/>
    <property type="evidence" value="ECO:0007669"/>
    <property type="project" value="UniProtKB-KW"/>
</dbReference>
<dbReference type="PANTHER" id="PTHR32089:SF112">
    <property type="entry name" value="LYSOZYME-LIKE PROTEIN-RELATED"/>
    <property type="match status" value="1"/>
</dbReference>
<comment type="similarity">
    <text evidence="2">Belongs to the methyl-accepting chemotaxis (MCP) protein family.</text>
</comment>
<organism evidence="6 8">
    <name type="scientific">Aliarcobacter thereius</name>
    <dbReference type="NCBI Taxonomy" id="544718"/>
    <lineage>
        <taxon>Bacteria</taxon>
        <taxon>Pseudomonadati</taxon>
        <taxon>Campylobacterota</taxon>
        <taxon>Epsilonproteobacteria</taxon>
        <taxon>Campylobacterales</taxon>
        <taxon>Arcobacteraceae</taxon>
        <taxon>Aliarcobacter</taxon>
    </lineage>
</organism>
<dbReference type="InterPro" id="IPR025991">
    <property type="entry name" value="Chemoreceptor_zinc-bind_dom"/>
</dbReference>
<dbReference type="EMBL" id="LCUJ01000002">
    <property type="protein sequence ID" value="OCL99721.1"/>
    <property type="molecule type" value="Genomic_DNA"/>
</dbReference>
<dbReference type="PROSITE" id="PS50111">
    <property type="entry name" value="CHEMOTAXIS_TRANSDUC_2"/>
    <property type="match status" value="1"/>
</dbReference>
<dbReference type="GO" id="GO:0006935">
    <property type="term" value="P:chemotaxis"/>
    <property type="evidence" value="ECO:0007669"/>
    <property type="project" value="InterPro"/>
</dbReference>